<reference evidence="1 2" key="1">
    <citation type="journal article" date="2021" name="Hortic Res">
        <title>High-quality reference genome and annotation aids understanding of berry development for evergreen blueberry (Vaccinium darrowii).</title>
        <authorList>
            <person name="Yu J."/>
            <person name="Hulse-Kemp A.M."/>
            <person name="Babiker E."/>
            <person name="Staton M."/>
        </authorList>
    </citation>
    <scope>NUCLEOTIDE SEQUENCE [LARGE SCALE GENOMIC DNA]</scope>
    <source>
        <strain evidence="2">cv. NJ 8807/NJ 8810</strain>
        <tissue evidence="1">Young leaf</tissue>
    </source>
</reference>
<name>A0ACB7XHX4_9ERIC</name>
<sequence length="1144" mass="128487">MNSRVDECKQGEVRYYDERTTLLLSHSRLISNWVQRNDREVSRYRKRSEFGSSGMGNELEKFEYPIRDFSGSGKPRPILDQWNGDRNRPVAFHGQGRGIEEWRRFPIPSYADVGPSNYEHGLFHGYAEQKRTHHDFDGTIRVENWEHERAELIRKLDELKEQIIRCSDSAEKPRERVPPPPSPPVLPNRYFGQDSYVQESSTGLYTVSFAPDKYVQEPLYSTPNHQPVHYNNIRGLDRQDFPSPPSKIRNEVVVYDSSNIPQTLQRSPHQAPPQYLMRHYHDHFSGQRMDSNHTTLASRQHETFSHQISCSCLQCYNTNRKFPPQVPTKSYNSQDSNGSLESFVIRNPKTRSSIEIDLGSGGVAHRNPTRVVSAHGSRRTCHPVARGAPFLTCCSCFELLKLPRELVVMARNKQRVQCGACSAILLVKFGKNRVIATVSQAPKQFSAEGNDGSGETLSENLQSSQNHSNAGAVNSWSDDFDNSGFKFPLTDTEVTKANVLSSDQCLNFDESIERKEPLSLTSSFSEDEHSPNIVIFQREFPISSTVPPKDVSLPFSDSLDQNEPNNDSPSNVVSRYENQEKVILDRSTLKQNCVEDVSVATEIEVASHELLNGSMSQDSEAVRKEEDRPRINKVASNASTFDFSFSSQSMEAERSNDLDNFGCKPPLTDTEVNEANQRQNFGESIVRKEALSSTSSFSEDEPDTLIFEREFSFSSGVLPKDDAPLPLPDSMDQNEPKSGSSSNVVSRYVDKENLILNRSISPENSVDDVSVATESEVPSHELQNSSISQDSAVVRKEEDRPRINKLVSNASTVYFSFCSRSVETERSDDSDSSDYKSPPTETEETLANVLSSVQRQNFSESFERKEPLSSTSSFSEDEHTPDIVILQREISLPSTVPLKDDVPFPFSDSPYQNKHNNVVSRYENQEIGILDRSTSQQNSVEDVSVATEIEVATHKLLNSSMSQDSAVVRKEEDHPGINKVVSNASTVSFSFSSQSVETERPNVFVNGQPISDRMVEMAEILAGPIEPGNYWYDYQGGFWGVMGQPCLGIIPPFIEEFKYPMQEDCAAGNTGVFVNGRELNQRDLDLLAARGLPTTRDRNYVIEICGTVLDENTGKKLYSLGKLAPTVRRANQGFGMKTPRAHTQ</sequence>
<organism evidence="1 2">
    <name type="scientific">Vaccinium darrowii</name>
    <dbReference type="NCBI Taxonomy" id="229202"/>
    <lineage>
        <taxon>Eukaryota</taxon>
        <taxon>Viridiplantae</taxon>
        <taxon>Streptophyta</taxon>
        <taxon>Embryophyta</taxon>
        <taxon>Tracheophyta</taxon>
        <taxon>Spermatophyta</taxon>
        <taxon>Magnoliopsida</taxon>
        <taxon>eudicotyledons</taxon>
        <taxon>Gunneridae</taxon>
        <taxon>Pentapetalae</taxon>
        <taxon>asterids</taxon>
        <taxon>Ericales</taxon>
        <taxon>Ericaceae</taxon>
        <taxon>Vaccinioideae</taxon>
        <taxon>Vaccinieae</taxon>
        <taxon>Vaccinium</taxon>
    </lineage>
</organism>
<protein>
    <submittedName>
        <fullName evidence="1">Uncharacterized protein</fullName>
    </submittedName>
</protein>
<accession>A0ACB7XHX4</accession>
<proteinExistence type="predicted"/>
<evidence type="ECO:0000313" key="2">
    <source>
        <dbReference type="Proteomes" id="UP000828048"/>
    </source>
</evidence>
<dbReference type="Proteomes" id="UP000828048">
    <property type="component" value="Chromosome 10"/>
</dbReference>
<keyword evidence="2" id="KW-1185">Reference proteome</keyword>
<comment type="caution">
    <text evidence="1">The sequence shown here is derived from an EMBL/GenBank/DDBJ whole genome shotgun (WGS) entry which is preliminary data.</text>
</comment>
<dbReference type="EMBL" id="CM037160">
    <property type="protein sequence ID" value="KAH7840326.1"/>
    <property type="molecule type" value="Genomic_DNA"/>
</dbReference>
<evidence type="ECO:0000313" key="1">
    <source>
        <dbReference type="EMBL" id="KAH7840326.1"/>
    </source>
</evidence>
<gene>
    <name evidence="1" type="ORF">Vadar_015611</name>
</gene>